<dbReference type="InterPro" id="IPR057590">
    <property type="entry name" value="PH_RDR1/2-like"/>
</dbReference>
<keyword evidence="3" id="KW-0548">Nucleotidyltransferase</keyword>
<protein>
    <submittedName>
        <fullName evidence="3">RNA-dependent RNA polymerase 1</fullName>
    </submittedName>
</protein>
<dbReference type="SMR" id="A0A1D6HJL4"/>
<evidence type="ECO:0000313" key="3">
    <source>
        <dbReference type="EMBL" id="AQK74657.1"/>
    </source>
</evidence>
<feature type="domain" description="RDR1/2-like RRM" evidence="2">
    <location>
        <begin position="53"/>
        <end position="134"/>
    </location>
</feature>
<dbReference type="ExpressionAtlas" id="A0A1D6HJL4">
    <property type="expression patterns" value="baseline and differential"/>
</dbReference>
<evidence type="ECO:0000259" key="2">
    <source>
        <dbReference type="Pfam" id="PF26250"/>
    </source>
</evidence>
<feature type="domain" description="RDR1/2-like PH-like" evidence="1">
    <location>
        <begin position="154"/>
        <end position="227"/>
    </location>
</feature>
<dbReference type="EMBL" id="CM000781">
    <property type="protein sequence ID" value="AQK74657.1"/>
    <property type="molecule type" value="Genomic_DNA"/>
</dbReference>
<reference evidence="3" key="1">
    <citation type="submission" date="2015-12" db="EMBL/GenBank/DDBJ databases">
        <title>Update maize B73 reference genome by single molecule sequencing technologies.</title>
        <authorList>
            <consortium name="Maize Genome Sequencing Project"/>
            <person name="Ware D."/>
        </authorList>
    </citation>
    <scope>NUCLEOTIDE SEQUENCE</scope>
    <source>
        <tissue evidence="3">Seedling</tissue>
    </source>
</reference>
<gene>
    <name evidence="3" type="ORF">ZEAMMB73_Zm00001d017962</name>
</gene>
<organism evidence="3">
    <name type="scientific">Zea mays</name>
    <name type="common">Maize</name>
    <dbReference type="NCBI Taxonomy" id="4577"/>
    <lineage>
        <taxon>Eukaryota</taxon>
        <taxon>Viridiplantae</taxon>
        <taxon>Streptophyta</taxon>
        <taxon>Embryophyta</taxon>
        <taxon>Tracheophyta</taxon>
        <taxon>Spermatophyta</taxon>
        <taxon>Magnoliopsida</taxon>
        <taxon>Liliopsida</taxon>
        <taxon>Poales</taxon>
        <taxon>Poaceae</taxon>
        <taxon>PACMAD clade</taxon>
        <taxon>Panicoideae</taxon>
        <taxon>Andropogonodae</taxon>
        <taxon>Andropogoneae</taxon>
        <taxon>Tripsacinae</taxon>
        <taxon>Zea</taxon>
    </lineage>
</organism>
<dbReference type="Pfam" id="PF26250">
    <property type="entry name" value="RRM_RdRP1_2"/>
    <property type="match status" value="1"/>
</dbReference>
<dbReference type="STRING" id="4577.A0A1D6HJL4"/>
<sequence length="256" mass="28981">MERTRDSGPPATGSKVGGPSSPGYLMTVGRGLVVVGVGMWSYGVVICTMVGRTIQVQGFALTDSAESVKLFLERIAGAGTICALKLRHPRNISANSRAFAIVQFQSQESASLVENAAQRQVLKIGRFYLRTRPADRDIVPRPRIPMFSLEDIVLHLGCLVKENILSALFRASNVSVQFGFDMKKIYFYLSYNFTKFKLELSYESIWEMQLHRPPAYRSRTQFLLIQVGFSYNLPFLDILADFRLYLFNLLKRYISR</sequence>
<dbReference type="Pfam" id="PF24823">
    <property type="entry name" value="PH_RDR2"/>
    <property type="match status" value="1"/>
</dbReference>
<dbReference type="GO" id="GO:0003968">
    <property type="term" value="F:RNA-directed RNA polymerase activity"/>
    <property type="evidence" value="ECO:0007669"/>
    <property type="project" value="UniProtKB-KW"/>
</dbReference>
<keyword evidence="3" id="KW-0808">Transferase</keyword>
<dbReference type="InParanoid" id="A0A1D6HJL4"/>
<accession>A0A1D6HJL4</accession>
<dbReference type="InterPro" id="IPR058763">
    <property type="entry name" value="RRM_RDR1/2-like"/>
</dbReference>
<evidence type="ECO:0000259" key="1">
    <source>
        <dbReference type="Pfam" id="PF24823"/>
    </source>
</evidence>
<proteinExistence type="predicted"/>
<name>A0A1D6HJL4_MAIZE</name>
<keyword evidence="3" id="KW-0696">RNA-directed RNA polymerase</keyword>
<dbReference type="AlphaFoldDB" id="A0A1D6HJL4"/>